<dbReference type="SUPFAM" id="SSF52833">
    <property type="entry name" value="Thioredoxin-like"/>
    <property type="match status" value="2"/>
</dbReference>
<keyword evidence="2" id="KW-0732">Signal</keyword>
<dbReference type="RefSeq" id="WP_258855339.1">
    <property type="nucleotide sequence ID" value="NZ_JANUGV010000001.1"/>
</dbReference>
<name>A0ABT2BGJ1_9BURK</name>
<evidence type="ECO:0000259" key="3">
    <source>
        <dbReference type="PROSITE" id="PS51352"/>
    </source>
</evidence>
<dbReference type="InterPro" id="IPR013766">
    <property type="entry name" value="Thioredoxin_domain"/>
</dbReference>
<dbReference type="PANTHER" id="PTHR42852:SF13">
    <property type="entry name" value="PROTEIN DIPZ"/>
    <property type="match status" value="1"/>
</dbReference>
<dbReference type="Pfam" id="PF00578">
    <property type="entry name" value="AhpC-TSA"/>
    <property type="match status" value="1"/>
</dbReference>
<feature type="signal peptide" evidence="2">
    <location>
        <begin position="1"/>
        <end position="21"/>
    </location>
</feature>
<dbReference type="InterPro" id="IPR000866">
    <property type="entry name" value="AhpC/TSA"/>
</dbReference>
<feature type="region of interest" description="Disordered" evidence="1">
    <location>
        <begin position="33"/>
        <end position="53"/>
    </location>
</feature>
<dbReference type="PANTHER" id="PTHR42852">
    <property type="entry name" value="THIOL:DISULFIDE INTERCHANGE PROTEIN DSBE"/>
    <property type="match status" value="1"/>
</dbReference>
<evidence type="ECO:0000256" key="1">
    <source>
        <dbReference type="SAM" id="MobiDB-lite"/>
    </source>
</evidence>
<reference evidence="4 5" key="1">
    <citation type="submission" date="2022-08" db="EMBL/GenBank/DDBJ databases">
        <title>Reclassification of Massilia species as members of the genera Telluria, Duganella, Pseudoduganella, Mokoshia gen. nov. and Zemynaea gen. nov. using orthogonal and non-orthogonal genome-based approaches.</title>
        <authorList>
            <person name="Bowman J.P."/>
        </authorList>
    </citation>
    <scope>NUCLEOTIDE SEQUENCE [LARGE SCALE GENOMIC DNA]</scope>
    <source>
        <strain evidence="4 5">JCM 31607</strain>
    </source>
</reference>
<dbReference type="PROSITE" id="PS51352">
    <property type="entry name" value="THIOREDOXIN_2"/>
    <property type="match status" value="1"/>
</dbReference>
<comment type="caution">
    <text evidence="4">The sequence shown here is derived from an EMBL/GenBank/DDBJ whole genome shotgun (WGS) entry which is preliminary data.</text>
</comment>
<dbReference type="Proteomes" id="UP001205861">
    <property type="component" value="Unassembled WGS sequence"/>
</dbReference>
<evidence type="ECO:0000313" key="5">
    <source>
        <dbReference type="Proteomes" id="UP001205861"/>
    </source>
</evidence>
<dbReference type="Gene3D" id="3.40.30.10">
    <property type="entry name" value="Glutaredoxin"/>
    <property type="match status" value="2"/>
</dbReference>
<dbReference type="InterPro" id="IPR036249">
    <property type="entry name" value="Thioredoxin-like_sf"/>
</dbReference>
<keyword evidence="5" id="KW-1185">Reference proteome</keyword>
<proteinExistence type="predicted"/>
<feature type="chain" id="PRO_5046506592" evidence="2">
    <location>
        <begin position="22"/>
        <end position="354"/>
    </location>
</feature>
<organism evidence="4 5">
    <name type="scientific">Massilia solisilvae</name>
    <dbReference type="NCBI Taxonomy" id="1811225"/>
    <lineage>
        <taxon>Bacteria</taxon>
        <taxon>Pseudomonadati</taxon>
        <taxon>Pseudomonadota</taxon>
        <taxon>Betaproteobacteria</taxon>
        <taxon>Burkholderiales</taxon>
        <taxon>Oxalobacteraceae</taxon>
        <taxon>Telluria group</taxon>
        <taxon>Massilia</taxon>
    </lineage>
</organism>
<dbReference type="InterPro" id="IPR050553">
    <property type="entry name" value="Thioredoxin_ResA/DsbE_sf"/>
</dbReference>
<evidence type="ECO:0000256" key="2">
    <source>
        <dbReference type="SAM" id="SignalP"/>
    </source>
</evidence>
<evidence type="ECO:0000313" key="4">
    <source>
        <dbReference type="EMBL" id="MCS0607637.1"/>
    </source>
</evidence>
<accession>A0ABT2BGJ1</accession>
<sequence length="354" mass="38395">MRSQPYSKPLAAILLFFASHALVSAQEMKPAQNAADTAGDGNSRAASAGRNLIGQPGPTAAMTTIDGAHIDLASFYGKKPVYLKFWATWCVPCREQMPGFERIYEKYGDRIAIIAVNTGFSETEADVRAYRAKHGLRMPIVIDDGSLGRKLNLRVTPQHVLIGADGRIEYVGHAADRQLDAALQKLMSEKPGRTNTAFALPASEPAALKVGDQVNGITLGTTDGRSVSLTPGKAHALVFFSPWCETYLAGSRPAVARACRRVRIESERLARQPNVEWFAISAPLWTSNKELAEYGKANKTTIPLVLDRSGDIFGAFGIRQFPSVVLIDAHNRVAQVLGPNDTGLGQAVQQLKQR</sequence>
<feature type="domain" description="Thioredoxin" evidence="3">
    <location>
        <begin position="51"/>
        <end position="188"/>
    </location>
</feature>
<dbReference type="EMBL" id="JANUGV010000001">
    <property type="protein sequence ID" value="MCS0607637.1"/>
    <property type="molecule type" value="Genomic_DNA"/>
</dbReference>
<protein>
    <submittedName>
        <fullName evidence="4">Redoxin family protein</fullName>
    </submittedName>
</protein>
<gene>
    <name evidence="4" type="ORF">NX773_05620</name>
</gene>
<dbReference type="CDD" id="cd02966">
    <property type="entry name" value="TlpA_like_family"/>
    <property type="match status" value="1"/>
</dbReference>